<feature type="compositionally biased region" description="Basic residues" evidence="2">
    <location>
        <begin position="223"/>
        <end position="262"/>
    </location>
</feature>
<evidence type="ECO:0000313" key="5">
    <source>
        <dbReference type="Proteomes" id="UP000653305"/>
    </source>
</evidence>
<accession>A0A830CYL5</accession>
<name>A0A830CYL5_9LAMI</name>
<proteinExistence type="inferred from homology"/>
<reference evidence="4" key="1">
    <citation type="submission" date="2020-07" db="EMBL/GenBank/DDBJ databases">
        <title>Ethylene signaling mediates host invasion by parasitic plants.</title>
        <authorList>
            <person name="Yoshida S."/>
        </authorList>
    </citation>
    <scope>NUCLEOTIDE SEQUENCE</scope>
    <source>
        <strain evidence="4">Okayama</strain>
    </source>
</reference>
<dbReference type="InterPro" id="IPR052806">
    <property type="entry name" value="Fasciclin-like_AGP"/>
</dbReference>
<comment type="caution">
    <text evidence="4">The sequence shown here is derived from an EMBL/GenBank/DDBJ whole genome shotgun (WGS) entry which is preliminary data.</text>
</comment>
<dbReference type="Proteomes" id="UP000653305">
    <property type="component" value="Unassembled WGS sequence"/>
</dbReference>
<dbReference type="EMBL" id="BMAC01000763">
    <property type="protein sequence ID" value="GFQ02669.1"/>
    <property type="molecule type" value="Genomic_DNA"/>
</dbReference>
<protein>
    <submittedName>
        <fullName evidence="4">Fasciclin-like arabinogalactan protein 19</fullName>
    </submittedName>
</protein>
<keyword evidence="5" id="KW-1185">Reference proteome</keyword>
<evidence type="ECO:0000256" key="1">
    <source>
        <dbReference type="ARBA" id="ARBA00007843"/>
    </source>
</evidence>
<dbReference type="InterPro" id="IPR036378">
    <property type="entry name" value="FAS1_dom_sf"/>
</dbReference>
<evidence type="ECO:0000313" key="4">
    <source>
        <dbReference type="EMBL" id="GFQ02669.1"/>
    </source>
</evidence>
<dbReference type="InterPro" id="IPR000782">
    <property type="entry name" value="FAS1_domain"/>
</dbReference>
<dbReference type="AlphaFoldDB" id="A0A830CYL5"/>
<comment type="similarity">
    <text evidence="1">Belongs to the fasciclin-like AGP family.</text>
</comment>
<dbReference type="SMART" id="SM00554">
    <property type="entry name" value="FAS1"/>
    <property type="match status" value="1"/>
</dbReference>
<feature type="region of interest" description="Disordered" evidence="2">
    <location>
        <begin position="159"/>
        <end position="262"/>
    </location>
</feature>
<dbReference type="OrthoDB" id="1937685at2759"/>
<dbReference type="SUPFAM" id="SSF82153">
    <property type="entry name" value="FAS1 domain"/>
    <property type="match status" value="1"/>
</dbReference>
<dbReference type="Gene3D" id="2.30.180.10">
    <property type="entry name" value="FAS1 domain"/>
    <property type="match status" value="1"/>
</dbReference>
<dbReference type="PANTHER" id="PTHR33985">
    <property type="entry name" value="OS02G0491300 PROTEIN-RELATED"/>
    <property type="match status" value="1"/>
</dbReference>
<organism evidence="4 5">
    <name type="scientific">Phtheirospermum japonicum</name>
    <dbReference type="NCBI Taxonomy" id="374723"/>
    <lineage>
        <taxon>Eukaryota</taxon>
        <taxon>Viridiplantae</taxon>
        <taxon>Streptophyta</taxon>
        <taxon>Embryophyta</taxon>
        <taxon>Tracheophyta</taxon>
        <taxon>Spermatophyta</taxon>
        <taxon>Magnoliopsida</taxon>
        <taxon>eudicotyledons</taxon>
        <taxon>Gunneridae</taxon>
        <taxon>Pentapetalae</taxon>
        <taxon>asterids</taxon>
        <taxon>lamiids</taxon>
        <taxon>Lamiales</taxon>
        <taxon>Orobanchaceae</taxon>
        <taxon>Orobanchaceae incertae sedis</taxon>
        <taxon>Phtheirospermum</taxon>
    </lineage>
</organism>
<dbReference type="PANTHER" id="PTHR33985:SF15">
    <property type="entry name" value="FASCICLIN-LIKE ARABINOGALACTAN PROTEIN 19"/>
    <property type="match status" value="1"/>
</dbReference>
<evidence type="ECO:0000256" key="2">
    <source>
        <dbReference type="SAM" id="MobiDB-lite"/>
    </source>
</evidence>
<dbReference type="PROSITE" id="PS50213">
    <property type="entry name" value="FAS1"/>
    <property type="match status" value="1"/>
</dbReference>
<feature type="domain" description="FAS1" evidence="3">
    <location>
        <begin position="1"/>
        <end position="147"/>
    </location>
</feature>
<feature type="compositionally biased region" description="Polar residues" evidence="2">
    <location>
        <begin position="184"/>
        <end position="209"/>
    </location>
</feature>
<sequence>MLQVLRNHGYTLFTNAIATSDVQYQLTNTTTSADADIPTPPFTLFAPVDELLFSLDMSADADVYVNTLRYHVIPNRRHTFADLRNLSSPFLETLLPHYSVLIGKIRDGHVDLFDNATVGVMVDGVRLSDTDLFLGSRIAVHGIDGILLTGLNMNHQFDRKENGSGHLSPSGYPAAKPELDRTITSKGTPTPMNSTVSPVTHSNGKNSTAPPGILQDKAEKSLSGKKKTKKQKQPGSHRRGVRVCHRRRSRGHEHCHHRLEDL</sequence>
<dbReference type="Pfam" id="PF02469">
    <property type="entry name" value="Fasciclin"/>
    <property type="match status" value="1"/>
</dbReference>
<evidence type="ECO:0000259" key="3">
    <source>
        <dbReference type="PROSITE" id="PS50213"/>
    </source>
</evidence>
<gene>
    <name evidence="4" type="ORF">PHJA_002410800</name>
</gene>